<evidence type="ECO:0000313" key="2">
    <source>
        <dbReference type="Proteomes" id="UP000186385"/>
    </source>
</evidence>
<reference evidence="1 2" key="1">
    <citation type="submission" date="2017-01" db="EMBL/GenBank/DDBJ databases">
        <authorList>
            <person name="Mah S.A."/>
            <person name="Swanson W.J."/>
            <person name="Moy G.W."/>
            <person name="Vacquier V.D."/>
        </authorList>
    </citation>
    <scope>NUCLEOTIDE SEQUENCE [LARGE SCALE GENOMIC DNA]</scope>
    <source>
        <strain evidence="1 2">NIO-1016</strain>
    </source>
</reference>
<proteinExistence type="predicted"/>
<dbReference type="AlphaFoldDB" id="A0A1N6U369"/>
<dbReference type="STRING" id="1017273.SAMN05443094_103151"/>
<sequence length="41" mass="4797">MIIIYRREGGLQNEFTAFYGAIIENKAQFMHNCAVLHRIAR</sequence>
<dbReference type="EMBL" id="FTLX01000003">
    <property type="protein sequence ID" value="SIQ60053.1"/>
    <property type="molecule type" value="Genomic_DNA"/>
</dbReference>
<name>A0A1N6U369_9BACI</name>
<organism evidence="1 2">
    <name type="scientific">Domibacillus enclensis</name>
    <dbReference type="NCBI Taxonomy" id="1017273"/>
    <lineage>
        <taxon>Bacteria</taxon>
        <taxon>Bacillati</taxon>
        <taxon>Bacillota</taxon>
        <taxon>Bacilli</taxon>
        <taxon>Bacillales</taxon>
        <taxon>Bacillaceae</taxon>
        <taxon>Domibacillus</taxon>
    </lineage>
</organism>
<protein>
    <submittedName>
        <fullName evidence="1">Uncharacterized protein</fullName>
    </submittedName>
</protein>
<accession>A0A1N6U369</accession>
<dbReference type="Proteomes" id="UP000186385">
    <property type="component" value="Unassembled WGS sequence"/>
</dbReference>
<gene>
    <name evidence="1" type="ORF">SAMN05443094_103151</name>
</gene>
<evidence type="ECO:0000313" key="1">
    <source>
        <dbReference type="EMBL" id="SIQ60053.1"/>
    </source>
</evidence>